<accession>K2R2G3</accession>
<evidence type="ECO:0000313" key="2">
    <source>
        <dbReference type="Proteomes" id="UP000007360"/>
    </source>
</evidence>
<name>K2R2G3_METFP</name>
<gene>
    <name evidence="1" type="ORF">A994_09326</name>
</gene>
<dbReference type="AlphaFoldDB" id="K2R2G3"/>
<sequence>MKIYTTPMCQEAVRLAGVLEYIVKQDNNFEGADLAIVLSETKTQVPNLKIKLNTFKQIYESIDIISNTLKTEKLDLGEWEDSVYVSREMETMDERKKIKVKVYSNFITDIVADMGFALVKEKPDFLVFPDYLKEGRNKDILREIKLMGDRAVEIPSHKNASLNPLERAQMRYNILESRLCTKP</sequence>
<proteinExistence type="predicted"/>
<evidence type="ECO:0000313" key="1">
    <source>
        <dbReference type="EMBL" id="EKF85347.1"/>
    </source>
</evidence>
<reference evidence="1 2" key="1">
    <citation type="journal article" date="2012" name="J. Bacteriol.">
        <title>Draft genome sequence of Methanobacterium formicicum DSM 3637, an archaebacterium isolated from the methane producer amoeba Pelomyxa palustris.</title>
        <authorList>
            <person name="Gutierrez G."/>
        </authorList>
    </citation>
    <scope>NUCLEOTIDE SEQUENCE [LARGE SCALE GENOMIC DNA]</scope>
    <source>
        <strain evidence="2">DSM 3637 / PP1</strain>
    </source>
</reference>
<protein>
    <submittedName>
        <fullName evidence="1">Uncharacterized protein</fullName>
    </submittedName>
</protein>
<organism evidence="1 2">
    <name type="scientific">Methanobacterium formicicum (strain DSM 3637 / PP1)</name>
    <dbReference type="NCBI Taxonomy" id="1204725"/>
    <lineage>
        <taxon>Archaea</taxon>
        <taxon>Methanobacteriati</taxon>
        <taxon>Methanobacteriota</taxon>
        <taxon>Methanomada group</taxon>
        <taxon>Methanobacteria</taxon>
        <taxon>Methanobacteriales</taxon>
        <taxon>Methanobacteriaceae</taxon>
        <taxon>Methanobacterium</taxon>
    </lineage>
</organism>
<dbReference type="RefSeq" id="WP_004031253.1">
    <property type="nucleotide sequence ID" value="NZ_AMPO01000008.1"/>
</dbReference>
<dbReference type="EMBL" id="AMPO01000008">
    <property type="protein sequence ID" value="EKF85347.1"/>
    <property type="molecule type" value="Genomic_DNA"/>
</dbReference>
<keyword evidence="2" id="KW-1185">Reference proteome</keyword>
<dbReference type="PATRIC" id="fig|1204725.3.peg.1877"/>
<comment type="caution">
    <text evidence="1">The sequence shown here is derived from an EMBL/GenBank/DDBJ whole genome shotgun (WGS) entry which is preliminary data.</text>
</comment>
<dbReference type="Proteomes" id="UP000007360">
    <property type="component" value="Unassembled WGS sequence"/>
</dbReference>
<dbReference type="OrthoDB" id="82308at2157"/>